<evidence type="ECO:0000256" key="1">
    <source>
        <dbReference type="ARBA" id="ARBA00022630"/>
    </source>
</evidence>
<keyword evidence="1" id="KW-0285">Flavoprotein</keyword>
<keyword evidence="2" id="KW-0274">FAD</keyword>
<keyword evidence="3" id="KW-0560">Oxidoreductase</keyword>
<evidence type="ECO:0000256" key="3">
    <source>
        <dbReference type="ARBA" id="ARBA00023002"/>
    </source>
</evidence>
<dbReference type="Gene3D" id="3.30.43.10">
    <property type="entry name" value="Uridine Diphospho-n-acetylenolpyruvylglucosamine Reductase, domain 2"/>
    <property type="match status" value="1"/>
</dbReference>
<evidence type="ECO:0000259" key="4">
    <source>
        <dbReference type="PROSITE" id="PS51387"/>
    </source>
</evidence>
<evidence type="ECO:0000313" key="6">
    <source>
        <dbReference type="Proteomes" id="UP000216885"/>
    </source>
</evidence>
<feature type="domain" description="FAD-binding PCMH-type" evidence="4">
    <location>
        <begin position="1"/>
        <end position="176"/>
    </location>
</feature>
<dbReference type="SUPFAM" id="SSF56176">
    <property type="entry name" value="FAD-binding/transporter-associated domain-like"/>
    <property type="match status" value="1"/>
</dbReference>
<dbReference type="AlphaFoldDB" id="A0A261TUX4"/>
<dbReference type="InterPro" id="IPR036318">
    <property type="entry name" value="FAD-bd_PCMH-like_sf"/>
</dbReference>
<dbReference type="InterPro" id="IPR016166">
    <property type="entry name" value="FAD-bd_PCMH"/>
</dbReference>
<dbReference type="InterPro" id="IPR016167">
    <property type="entry name" value="FAD-bd_PCMH_sub1"/>
</dbReference>
<dbReference type="Proteomes" id="UP000216885">
    <property type="component" value="Unassembled WGS sequence"/>
</dbReference>
<dbReference type="InterPro" id="IPR051312">
    <property type="entry name" value="Diverse_Substr_Oxidored"/>
</dbReference>
<dbReference type="InterPro" id="IPR016169">
    <property type="entry name" value="FAD-bd_PCMH_sub2"/>
</dbReference>
<dbReference type="Gene3D" id="3.30.465.10">
    <property type="match status" value="1"/>
</dbReference>
<accession>A0A261TUX4</accession>
<proteinExistence type="predicted"/>
<dbReference type="PANTHER" id="PTHR42659">
    <property type="entry name" value="XANTHINE DEHYDROGENASE SUBUNIT C-RELATED"/>
    <property type="match status" value="1"/>
</dbReference>
<dbReference type="EMBL" id="NEVQ01000019">
    <property type="protein sequence ID" value="OZI53061.1"/>
    <property type="molecule type" value="Genomic_DNA"/>
</dbReference>
<dbReference type="PROSITE" id="PS51387">
    <property type="entry name" value="FAD_PCMH"/>
    <property type="match status" value="1"/>
</dbReference>
<reference evidence="5 6" key="1">
    <citation type="submission" date="2017-05" db="EMBL/GenBank/DDBJ databases">
        <title>Complete and WGS of Bordetella genogroups.</title>
        <authorList>
            <person name="Spilker T."/>
            <person name="LiPuma J."/>
        </authorList>
    </citation>
    <scope>NUCLEOTIDE SEQUENCE [LARGE SCALE GENOMIC DNA]</scope>
    <source>
        <strain evidence="5 6">AU9919</strain>
    </source>
</reference>
<keyword evidence="6" id="KW-1185">Reference proteome</keyword>
<gene>
    <name evidence="5" type="ORF">CAL20_18810</name>
</gene>
<dbReference type="GO" id="GO:0016491">
    <property type="term" value="F:oxidoreductase activity"/>
    <property type="evidence" value="ECO:0007669"/>
    <property type="project" value="UniProtKB-KW"/>
</dbReference>
<evidence type="ECO:0000313" key="5">
    <source>
        <dbReference type="EMBL" id="OZI53061.1"/>
    </source>
</evidence>
<protein>
    <submittedName>
        <fullName evidence="5">Carbon monoxide dehydrogenase</fullName>
    </submittedName>
</protein>
<dbReference type="RefSeq" id="WP_094838634.1">
    <property type="nucleotide sequence ID" value="NZ_NEVQ01000019.1"/>
</dbReference>
<dbReference type="GO" id="GO:0071949">
    <property type="term" value="F:FAD binding"/>
    <property type="evidence" value="ECO:0007669"/>
    <property type="project" value="InterPro"/>
</dbReference>
<sequence length="271" mass="28759">MKAAAYELERVSSVNEALSALARDEFYKAIAGGQSLGAMLNLRLAQPERLIDLHGIAELRAATVQGDELVLGSMTTHAAIEDGRVPDVTHGMLAHVAHGIAYRAVRNRGTIGGSLCHADPAADWISAMAVMGATCEVVGPQGARMVPAGQFVRSAFEPDLNPGEVLARIRVPRFSAKARWSYRKHCRKTGEFALAIVTGVVDPDRGIERLVLGALDGPVKIHSGTGLYARLADPAARAALLDAPESGLSYERRAWHGDLLASVVADLGAKQ</sequence>
<organism evidence="5 6">
    <name type="scientific">Bordetella genomosp. 4</name>
    <dbReference type="NCBI Taxonomy" id="463044"/>
    <lineage>
        <taxon>Bacteria</taxon>
        <taxon>Pseudomonadati</taxon>
        <taxon>Pseudomonadota</taxon>
        <taxon>Betaproteobacteria</taxon>
        <taxon>Burkholderiales</taxon>
        <taxon>Alcaligenaceae</taxon>
        <taxon>Bordetella</taxon>
    </lineage>
</organism>
<dbReference type="PANTHER" id="PTHR42659:SF2">
    <property type="entry name" value="XANTHINE DEHYDROGENASE SUBUNIT C-RELATED"/>
    <property type="match status" value="1"/>
</dbReference>
<evidence type="ECO:0000256" key="2">
    <source>
        <dbReference type="ARBA" id="ARBA00022827"/>
    </source>
</evidence>
<comment type="caution">
    <text evidence="5">The sequence shown here is derived from an EMBL/GenBank/DDBJ whole genome shotgun (WGS) entry which is preliminary data.</text>
</comment>
<name>A0A261TUX4_9BORD</name>
<dbReference type="Pfam" id="PF00941">
    <property type="entry name" value="FAD_binding_5"/>
    <property type="match status" value="1"/>
</dbReference>
<dbReference type="InterPro" id="IPR002346">
    <property type="entry name" value="Mopterin_DH_FAD-bd"/>
</dbReference>